<evidence type="ECO:0000259" key="1">
    <source>
        <dbReference type="Pfam" id="PF22324"/>
    </source>
</evidence>
<name>A0A271LN68_9HYPH</name>
<organism evidence="2 3">
    <name type="scientific">Mesorhizobium temperatum</name>
    <dbReference type="NCBI Taxonomy" id="241416"/>
    <lineage>
        <taxon>Bacteria</taxon>
        <taxon>Pseudomonadati</taxon>
        <taxon>Pseudomonadota</taxon>
        <taxon>Alphaproteobacteria</taxon>
        <taxon>Hyphomicrobiales</taxon>
        <taxon>Phyllobacteriaceae</taxon>
        <taxon>Mesorhizobium</taxon>
    </lineage>
</organism>
<evidence type="ECO:0000313" key="3">
    <source>
        <dbReference type="Proteomes" id="UP000216442"/>
    </source>
</evidence>
<protein>
    <recommendedName>
        <fullName evidence="1">Winged helix domain-containing protein</fullName>
    </recommendedName>
</protein>
<dbReference type="Pfam" id="PF22324">
    <property type="entry name" value="HTH_91"/>
    <property type="match status" value="1"/>
</dbReference>
<gene>
    <name evidence="2" type="ORF">CIT26_13520</name>
</gene>
<feature type="domain" description="Winged helix" evidence="1">
    <location>
        <begin position="13"/>
        <end position="86"/>
    </location>
</feature>
<dbReference type="AlphaFoldDB" id="A0A271LN68"/>
<proteinExistence type="predicted"/>
<dbReference type="Proteomes" id="UP000216442">
    <property type="component" value="Unassembled WGS sequence"/>
</dbReference>
<comment type="caution">
    <text evidence="2">The sequence shown here is derived from an EMBL/GenBank/DDBJ whole genome shotgun (WGS) entry which is preliminary data.</text>
</comment>
<sequence>MTVRIEPDGRTKRLHGRAAWMMRELVKAGKRGVTTIELPAGVRVSHAVYLLRREGFIISMQREAHGGEFAGVHGRFRIETPCTIVNDGSAVAA</sequence>
<keyword evidence="3" id="KW-1185">Reference proteome</keyword>
<reference evidence="2 3" key="1">
    <citation type="submission" date="2017-08" db="EMBL/GenBank/DDBJ databases">
        <title>Mesorhizobium wenxinae sp. nov., a novel rhizobial species isolated from root nodules of chickpea (Cicer arietinum L.).</title>
        <authorList>
            <person name="Zhang J."/>
        </authorList>
    </citation>
    <scope>NUCLEOTIDE SEQUENCE [LARGE SCALE GENOMIC DNA]</scope>
    <source>
        <strain evidence="2 3">SDW018</strain>
    </source>
</reference>
<dbReference type="EMBL" id="NPKJ01000041">
    <property type="protein sequence ID" value="PAQ09602.1"/>
    <property type="molecule type" value="Genomic_DNA"/>
</dbReference>
<evidence type="ECO:0000313" key="2">
    <source>
        <dbReference type="EMBL" id="PAQ09602.1"/>
    </source>
</evidence>
<dbReference type="OrthoDB" id="7211172at2"/>
<dbReference type="InterPro" id="IPR054382">
    <property type="entry name" value="wHTH_alphaproteobact"/>
</dbReference>
<accession>A0A271LN68</accession>